<dbReference type="EMBL" id="PDCK01000043">
    <property type="protein sequence ID" value="PRQ30554.1"/>
    <property type="molecule type" value="Genomic_DNA"/>
</dbReference>
<keyword evidence="4 11" id="KW-0812">Transmembrane</keyword>
<evidence type="ECO:0000256" key="7">
    <source>
        <dbReference type="ARBA" id="ARBA00022989"/>
    </source>
</evidence>
<proteinExistence type="inferred from homology"/>
<dbReference type="PROSITE" id="PS51257">
    <property type="entry name" value="PROKAR_LIPOPROTEIN"/>
    <property type="match status" value="1"/>
</dbReference>
<dbReference type="GO" id="GO:0015293">
    <property type="term" value="F:symporter activity"/>
    <property type="evidence" value="ECO:0007669"/>
    <property type="project" value="UniProtKB-KW"/>
</dbReference>
<accession>A0A2P6Q8R5</accession>
<keyword evidence="14" id="KW-1185">Reference proteome</keyword>
<dbReference type="PANTHER" id="PTHR48017">
    <property type="entry name" value="OS05G0424000 PROTEIN-RELATED"/>
    <property type="match status" value="1"/>
</dbReference>
<feature type="transmembrane region" description="Helical" evidence="11">
    <location>
        <begin position="473"/>
        <end position="494"/>
    </location>
</feature>
<keyword evidence="3" id="KW-0813">Transport</keyword>
<evidence type="ECO:0000256" key="5">
    <source>
        <dbReference type="ARBA" id="ARBA00022847"/>
    </source>
</evidence>
<gene>
    <name evidence="13" type="ORF">RchiOBHm_Chr5g0025941</name>
</gene>
<name>A0A2P6Q8R5_ROSCH</name>
<evidence type="ECO:0000256" key="2">
    <source>
        <dbReference type="ARBA" id="ARBA00005590"/>
    </source>
</evidence>
<dbReference type="Proteomes" id="UP000238479">
    <property type="component" value="Chromosome 5"/>
</dbReference>
<dbReference type="GO" id="GO:0009734">
    <property type="term" value="P:auxin-activated signaling pathway"/>
    <property type="evidence" value="ECO:0007669"/>
    <property type="project" value="UniProtKB-KW"/>
</dbReference>
<evidence type="ECO:0000256" key="11">
    <source>
        <dbReference type="SAM" id="Phobius"/>
    </source>
</evidence>
<dbReference type="Pfam" id="PF01490">
    <property type="entry name" value="Aa_trans"/>
    <property type="match status" value="1"/>
</dbReference>
<feature type="transmembrane region" description="Helical" evidence="11">
    <location>
        <begin position="439"/>
        <end position="461"/>
    </location>
</feature>
<reference evidence="13 14" key="1">
    <citation type="journal article" date="2018" name="Nat. Genet.">
        <title>The Rosa genome provides new insights in the design of modern roses.</title>
        <authorList>
            <person name="Bendahmane M."/>
        </authorList>
    </citation>
    <scope>NUCLEOTIDE SEQUENCE [LARGE SCALE GENOMIC DNA]</scope>
    <source>
        <strain evidence="14">cv. Old Blush</strain>
    </source>
</reference>
<feature type="transmembrane region" description="Helical" evidence="11">
    <location>
        <begin position="236"/>
        <end position="256"/>
    </location>
</feature>
<sequence>MASIDSRTPLLTGSTGSCSFFMACFNGTSAFLASRALAEGGRAPDLGKIGGGPVRKSTVTATKGSALPLYHQFDRRSDRAIFFHGDQASVDRCLGKDVSSRDLIWLWDPGPRWWLRCFLAALSLLGMVVVWGCAHVRLTTEDMLCVVMGFGGRLAWWLTTAPFSAATSETQMRSVLMAAQRWRDWMPNRSWVSRSNLAKALGCCWVQIRIHSMGLTSPGGWIWDPGDAMMLFNSPVFFSLGMLVLLSGRLFVSTFYKESQYFHAVSTTIACLGEQCVLGWDESRFDWLTDFLHAQIADSNGLIYKSQGRDNSYIVAGWLSLVFCLLIAIMTFYTAFLLKKCMDSDPSITSYLDIAERAFDKRARTIASIFLNTEMYLVATGLIISESDNLHKLFSDFKMDFGPLVIGGRQSFVLITALIISPTMMMIDLSVLSYVSATGVFSTLVIVVSLVCVGAFGGVGFQGSGVLLNVSGIPTAVSLYIFCFAGHPVIPSIYISMRKRDQFGKVLFVIYFLTTITCMVTAVTGYLMFGNNTESQITLNLPITEFSAQITISTVLLIPVTRYALHATPVANVIEGGVLSKDGNNSRLLARLIRLGLLASKLYYGSLRFPLL</sequence>
<comment type="function">
    <text evidence="10">Carrier protein involved in proton-driven auxin influx. Mediates the formation of auxin gradient from developing leaves (site of auxin biosynthesis) to tips by contributing to the loading of auxin in vascular tissues and facilitating acropetal (base to tip) auxin transport within inner tissues of the root apex, and basipetal (tip to base) auxin transport within outer tissues of the root apex. May be involved in lateral roots and nodules formation.</text>
</comment>
<dbReference type="GO" id="GO:0006865">
    <property type="term" value="P:amino acid transport"/>
    <property type="evidence" value="ECO:0007669"/>
    <property type="project" value="UniProtKB-KW"/>
</dbReference>
<comment type="subcellular location">
    <subcellularLocation>
        <location evidence="1">Endomembrane system</location>
        <topology evidence="1">Multi-pass membrane protein</topology>
    </subcellularLocation>
</comment>
<protein>
    <submittedName>
        <fullName evidence="13">Putative amino acid transporter, transmembrane domain-containing protein</fullName>
    </submittedName>
</protein>
<comment type="caution">
    <text evidence="13">The sequence shown here is derived from an EMBL/GenBank/DDBJ whole genome shotgun (WGS) entry which is preliminary data.</text>
</comment>
<evidence type="ECO:0000256" key="4">
    <source>
        <dbReference type="ARBA" id="ARBA00022692"/>
    </source>
</evidence>
<keyword evidence="6" id="KW-0029">Amino-acid transport</keyword>
<feature type="transmembrane region" description="Helical" evidence="11">
    <location>
        <begin position="404"/>
        <end position="427"/>
    </location>
</feature>
<evidence type="ECO:0000313" key="13">
    <source>
        <dbReference type="EMBL" id="PRQ30554.1"/>
    </source>
</evidence>
<keyword evidence="5" id="KW-0769">Symport</keyword>
<evidence type="ECO:0000256" key="6">
    <source>
        <dbReference type="ARBA" id="ARBA00022970"/>
    </source>
</evidence>
<keyword evidence="9" id="KW-0927">Auxin signaling pathway</keyword>
<evidence type="ECO:0000256" key="1">
    <source>
        <dbReference type="ARBA" id="ARBA00004127"/>
    </source>
</evidence>
<feature type="transmembrane region" description="Helical" evidence="11">
    <location>
        <begin position="113"/>
        <end position="134"/>
    </location>
</feature>
<evidence type="ECO:0000256" key="9">
    <source>
        <dbReference type="ARBA" id="ARBA00023294"/>
    </source>
</evidence>
<keyword evidence="7 11" id="KW-1133">Transmembrane helix</keyword>
<dbReference type="InterPro" id="IPR013057">
    <property type="entry name" value="AA_transpt_TM"/>
</dbReference>
<evidence type="ECO:0000313" key="14">
    <source>
        <dbReference type="Proteomes" id="UP000238479"/>
    </source>
</evidence>
<dbReference type="AlphaFoldDB" id="A0A2P6Q8R5"/>
<feature type="domain" description="Amino acid transporter transmembrane" evidence="12">
    <location>
        <begin position="316"/>
        <end position="598"/>
    </location>
</feature>
<feature type="transmembrane region" description="Helical" evidence="11">
    <location>
        <begin position="506"/>
        <end position="529"/>
    </location>
</feature>
<comment type="similarity">
    <text evidence="2">Belongs to the amino acid/polyamine transporter 2 family. Amino acid/auxin permease (AAAP) (TC 2.A.18.1) subfamily.</text>
</comment>
<keyword evidence="8 11" id="KW-0472">Membrane</keyword>
<organism evidence="13 14">
    <name type="scientific">Rosa chinensis</name>
    <name type="common">China rose</name>
    <dbReference type="NCBI Taxonomy" id="74649"/>
    <lineage>
        <taxon>Eukaryota</taxon>
        <taxon>Viridiplantae</taxon>
        <taxon>Streptophyta</taxon>
        <taxon>Embryophyta</taxon>
        <taxon>Tracheophyta</taxon>
        <taxon>Spermatophyta</taxon>
        <taxon>Magnoliopsida</taxon>
        <taxon>eudicotyledons</taxon>
        <taxon>Gunneridae</taxon>
        <taxon>Pentapetalae</taxon>
        <taxon>rosids</taxon>
        <taxon>fabids</taxon>
        <taxon>Rosales</taxon>
        <taxon>Rosaceae</taxon>
        <taxon>Rosoideae</taxon>
        <taxon>Rosoideae incertae sedis</taxon>
        <taxon>Rosa</taxon>
    </lineage>
</organism>
<evidence type="ECO:0000256" key="3">
    <source>
        <dbReference type="ARBA" id="ARBA00022448"/>
    </source>
</evidence>
<dbReference type="Gramene" id="PRQ30554">
    <property type="protein sequence ID" value="PRQ30554"/>
    <property type="gene ID" value="RchiOBHm_Chr5g0025941"/>
</dbReference>
<evidence type="ECO:0000256" key="10">
    <source>
        <dbReference type="ARBA" id="ARBA00045588"/>
    </source>
</evidence>
<dbReference type="GO" id="GO:0012505">
    <property type="term" value="C:endomembrane system"/>
    <property type="evidence" value="ECO:0007669"/>
    <property type="project" value="UniProtKB-SubCell"/>
</dbReference>
<feature type="transmembrane region" description="Helical" evidence="11">
    <location>
        <begin position="313"/>
        <end position="338"/>
    </location>
</feature>
<evidence type="ECO:0000259" key="12">
    <source>
        <dbReference type="Pfam" id="PF01490"/>
    </source>
</evidence>
<evidence type="ECO:0000256" key="8">
    <source>
        <dbReference type="ARBA" id="ARBA00023136"/>
    </source>
</evidence>